<accession>A0A4Y2WMC8</accession>
<dbReference type="Proteomes" id="UP000499080">
    <property type="component" value="Unassembled WGS sequence"/>
</dbReference>
<evidence type="ECO:0000313" key="2">
    <source>
        <dbReference type="EMBL" id="GBO38667.1"/>
    </source>
</evidence>
<evidence type="ECO:0000313" key="1">
    <source>
        <dbReference type="EMBL" id="GBO38663.1"/>
    </source>
</evidence>
<dbReference type="EMBL" id="BGPR01063477">
    <property type="protein sequence ID" value="GBO38667.1"/>
    <property type="molecule type" value="Genomic_DNA"/>
</dbReference>
<gene>
    <name evidence="1" type="ORF">AVEN_266256_1</name>
    <name evidence="2" type="ORF">AVEN_78896_1</name>
</gene>
<proteinExistence type="predicted"/>
<organism evidence="1 3">
    <name type="scientific">Araneus ventricosus</name>
    <name type="common">Orbweaver spider</name>
    <name type="synonym">Epeira ventricosa</name>
    <dbReference type="NCBI Taxonomy" id="182803"/>
    <lineage>
        <taxon>Eukaryota</taxon>
        <taxon>Metazoa</taxon>
        <taxon>Ecdysozoa</taxon>
        <taxon>Arthropoda</taxon>
        <taxon>Chelicerata</taxon>
        <taxon>Arachnida</taxon>
        <taxon>Araneae</taxon>
        <taxon>Araneomorphae</taxon>
        <taxon>Entelegynae</taxon>
        <taxon>Araneoidea</taxon>
        <taxon>Araneidae</taxon>
        <taxon>Araneus</taxon>
    </lineage>
</organism>
<protein>
    <submittedName>
        <fullName evidence="1">Uncharacterized protein</fullName>
    </submittedName>
</protein>
<comment type="caution">
    <text evidence="1">The sequence shown here is derived from an EMBL/GenBank/DDBJ whole genome shotgun (WGS) entry which is preliminary data.</text>
</comment>
<name>A0A4Y2WMC8_ARAVE</name>
<dbReference type="AlphaFoldDB" id="A0A4Y2WMC8"/>
<reference evidence="1 3" key="1">
    <citation type="journal article" date="2019" name="Sci. Rep.">
        <title>Orb-weaving spider Araneus ventricosus genome elucidates the spidroin gene catalogue.</title>
        <authorList>
            <person name="Kono N."/>
            <person name="Nakamura H."/>
            <person name="Ohtoshi R."/>
            <person name="Moran D.A.P."/>
            <person name="Shinohara A."/>
            <person name="Yoshida Y."/>
            <person name="Fujiwara M."/>
            <person name="Mori M."/>
            <person name="Tomita M."/>
            <person name="Arakawa K."/>
        </authorList>
    </citation>
    <scope>NUCLEOTIDE SEQUENCE [LARGE SCALE GENOMIC DNA]</scope>
</reference>
<sequence length="146" mass="16626">MTETRWPSGESRLRAGGFQVRIPIPLKIRREKVFTCSTLKRNSQYDCSEQSSLNRTSIFQFLNNSELEDRTHNLFPPVLLEGIGGLVVRSRLGAGGFLFRNPILLKIRRVWGLLHAKSYVETKRHLVGLVRKFGEESAISGIVLFI</sequence>
<keyword evidence="3" id="KW-1185">Reference proteome</keyword>
<evidence type="ECO:0000313" key="3">
    <source>
        <dbReference type="Proteomes" id="UP000499080"/>
    </source>
</evidence>
<dbReference type="EMBL" id="BGPR01063473">
    <property type="protein sequence ID" value="GBO38663.1"/>
    <property type="molecule type" value="Genomic_DNA"/>
</dbReference>